<dbReference type="InterPro" id="IPR013785">
    <property type="entry name" value="Aldolase_TIM"/>
</dbReference>
<protein>
    <submittedName>
        <fullName evidence="4">Nitronate monooxygenase</fullName>
    </submittedName>
</protein>
<keyword evidence="3" id="KW-0560">Oxidoreductase</keyword>
<name>A0A8J3N6J0_9CHLR</name>
<keyword evidence="4" id="KW-0503">Monooxygenase</keyword>
<evidence type="ECO:0000256" key="3">
    <source>
        <dbReference type="ARBA" id="ARBA00023002"/>
    </source>
</evidence>
<dbReference type="PANTHER" id="PTHR32332:SF20">
    <property type="entry name" value="2-NITROPROPANE DIOXYGENASE-LIKE PROTEIN"/>
    <property type="match status" value="1"/>
</dbReference>
<evidence type="ECO:0000256" key="2">
    <source>
        <dbReference type="ARBA" id="ARBA00022643"/>
    </source>
</evidence>
<dbReference type="EMBL" id="BNJK01000001">
    <property type="protein sequence ID" value="GHO96152.1"/>
    <property type="molecule type" value="Genomic_DNA"/>
</dbReference>
<dbReference type="RefSeq" id="WP_220206795.1">
    <property type="nucleotide sequence ID" value="NZ_BNJK01000001.1"/>
</dbReference>
<dbReference type="InterPro" id="IPR004136">
    <property type="entry name" value="NMO"/>
</dbReference>
<evidence type="ECO:0000256" key="1">
    <source>
        <dbReference type="ARBA" id="ARBA00022630"/>
    </source>
</evidence>
<proteinExistence type="predicted"/>
<evidence type="ECO:0000313" key="5">
    <source>
        <dbReference type="Proteomes" id="UP000597444"/>
    </source>
</evidence>
<evidence type="ECO:0000313" key="4">
    <source>
        <dbReference type="EMBL" id="GHO96152.1"/>
    </source>
</evidence>
<dbReference type="GO" id="GO:0018580">
    <property type="term" value="F:nitronate monooxygenase activity"/>
    <property type="evidence" value="ECO:0007669"/>
    <property type="project" value="InterPro"/>
</dbReference>
<reference evidence="4" key="1">
    <citation type="submission" date="2020-10" db="EMBL/GenBank/DDBJ databases">
        <title>Taxonomic study of unclassified bacteria belonging to the class Ktedonobacteria.</title>
        <authorList>
            <person name="Yabe S."/>
            <person name="Wang C.M."/>
            <person name="Zheng Y."/>
            <person name="Sakai Y."/>
            <person name="Cavaletti L."/>
            <person name="Monciardini P."/>
            <person name="Donadio S."/>
        </authorList>
    </citation>
    <scope>NUCLEOTIDE SEQUENCE</scope>
    <source>
        <strain evidence="4">ID150040</strain>
    </source>
</reference>
<comment type="caution">
    <text evidence="4">The sequence shown here is derived from an EMBL/GenBank/DDBJ whole genome shotgun (WGS) entry which is preliminary data.</text>
</comment>
<dbReference type="Proteomes" id="UP000597444">
    <property type="component" value="Unassembled WGS sequence"/>
</dbReference>
<dbReference type="CDD" id="cd04730">
    <property type="entry name" value="NPD_like"/>
    <property type="match status" value="1"/>
</dbReference>
<organism evidence="4 5">
    <name type="scientific">Reticulibacter mediterranei</name>
    <dbReference type="NCBI Taxonomy" id="2778369"/>
    <lineage>
        <taxon>Bacteria</taxon>
        <taxon>Bacillati</taxon>
        <taxon>Chloroflexota</taxon>
        <taxon>Ktedonobacteria</taxon>
        <taxon>Ktedonobacterales</taxon>
        <taxon>Reticulibacteraceae</taxon>
        <taxon>Reticulibacter</taxon>
    </lineage>
</organism>
<dbReference type="PANTHER" id="PTHR32332">
    <property type="entry name" value="2-NITROPROPANE DIOXYGENASE"/>
    <property type="match status" value="1"/>
</dbReference>
<keyword evidence="1" id="KW-0285">Flavoprotein</keyword>
<dbReference type="SUPFAM" id="SSF51412">
    <property type="entry name" value="Inosine monophosphate dehydrogenase (IMPDH)"/>
    <property type="match status" value="1"/>
</dbReference>
<keyword evidence="5" id="KW-1185">Reference proteome</keyword>
<keyword evidence="2" id="KW-0288">FMN</keyword>
<dbReference type="Pfam" id="PF03060">
    <property type="entry name" value="NMO"/>
    <property type="match status" value="2"/>
</dbReference>
<sequence length="336" mass="35437">MLMLPEKMRTRFTDLVGVRYPIVQGGLAHLSFAKLAAAVSNAGGLGQIGCACFSSPEELQAEIQTAKRLTDKPFGVNFPIGHIPLEPFLDAALAESPAVISITGGNPEPLLKRIQQSGVSVHTMVLVAGVRAARKAEALGADVVIAVGFEGGGHLGRDDIGTMVLTPRIVEAVKIPVLASGGIVDGRGLAAALALGAEGVELGTRFVAVQESNAHPNYQQALVEAQETDTVIIERSIGRPARVLDGLVARNILHLESYGEQESLSREQRLNRLLPAIAGSVNVQAALHGQLDKGFVWAGQAVGLIHDIPSAKDLIEQTVTEAREIVQRLGTIFQDG</sequence>
<accession>A0A8J3N6J0</accession>
<dbReference type="AlphaFoldDB" id="A0A8J3N6J0"/>
<dbReference type="Gene3D" id="3.20.20.70">
    <property type="entry name" value="Aldolase class I"/>
    <property type="match status" value="1"/>
</dbReference>
<gene>
    <name evidence="4" type="ORF">KSF_062000</name>
</gene>